<sequence>MTPKNPPPLQMPKFGEPAETKEKIGIPNFQSNREYESFFQKQVDDPKVGSKRYWTRLLNYCQQDIRSVDEIKKHIQDVKDQKHERYHEWETRKQKKEGEKSKEPVQASSSANPLAPKDPPKPKQKIPTFVTKKEAMTYFYDRLENEKSGAQKTRMRQYYNFACNPQNDVEKINQKIKSDRAENSKRGQERVQKKRDAENQAKEGQSASGAAASASHGKQPSK</sequence>
<evidence type="ECO:0000256" key="1">
    <source>
        <dbReference type="SAM" id="MobiDB-lite"/>
    </source>
</evidence>
<reference evidence="2 3" key="1">
    <citation type="journal article" date="2017" name="Mol. Ecol.">
        <title>Comparative and population genomic landscape of Phellinus noxius: A hypervariable fungus causing root rot in trees.</title>
        <authorList>
            <person name="Chung C.L."/>
            <person name="Lee T.J."/>
            <person name="Akiba M."/>
            <person name="Lee H.H."/>
            <person name="Kuo T.H."/>
            <person name="Liu D."/>
            <person name="Ke H.M."/>
            <person name="Yokoi T."/>
            <person name="Roa M.B."/>
            <person name="Lu M.J."/>
            <person name="Chang Y.Y."/>
            <person name="Ann P.J."/>
            <person name="Tsai J.N."/>
            <person name="Chen C.Y."/>
            <person name="Tzean S.S."/>
            <person name="Ota Y."/>
            <person name="Hattori T."/>
            <person name="Sahashi N."/>
            <person name="Liou R.F."/>
            <person name="Kikuchi T."/>
            <person name="Tsai I.J."/>
        </authorList>
    </citation>
    <scope>NUCLEOTIDE SEQUENCE [LARGE SCALE GENOMIC DNA]</scope>
    <source>
        <strain evidence="2 3">FFPRI411160</strain>
    </source>
</reference>
<dbReference type="InParanoid" id="A0A286UL84"/>
<dbReference type="Proteomes" id="UP000217199">
    <property type="component" value="Unassembled WGS sequence"/>
</dbReference>
<dbReference type="AlphaFoldDB" id="A0A286UL84"/>
<feature type="compositionally biased region" description="Basic and acidic residues" evidence="1">
    <location>
        <begin position="176"/>
        <end position="201"/>
    </location>
</feature>
<gene>
    <name evidence="2" type="ORF">PNOK_0291600</name>
</gene>
<accession>A0A286UL84</accession>
<proteinExistence type="predicted"/>
<dbReference type="EMBL" id="NBII01000003">
    <property type="protein sequence ID" value="PAV20289.1"/>
    <property type="molecule type" value="Genomic_DNA"/>
</dbReference>
<feature type="region of interest" description="Disordered" evidence="1">
    <location>
        <begin position="176"/>
        <end position="222"/>
    </location>
</feature>
<keyword evidence="3" id="KW-1185">Reference proteome</keyword>
<feature type="compositionally biased region" description="Basic and acidic residues" evidence="1">
    <location>
        <begin position="76"/>
        <end position="103"/>
    </location>
</feature>
<evidence type="ECO:0000313" key="3">
    <source>
        <dbReference type="Proteomes" id="UP000217199"/>
    </source>
</evidence>
<evidence type="ECO:0000313" key="2">
    <source>
        <dbReference type="EMBL" id="PAV20289.1"/>
    </source>
</evidence>
<protein>
    <submittedName>
        <fullName evidence="2">Uncharacterized protein</fullName>
    </submittedName>
</protein>
<comment type="caution">
    <text evidence="2">The sequence shown here is derived from an EMBL/GenBank/DDBJ whole genome shotgun (WGS) entry which is preliminary data.</text>
</comment>
<feature type="region of interest" description="Disordered" evidence="1">
    <location>
        <begin position="76"/>
        <end position="130"/>
    </location>
</feature>
<feature type="compositionally biased region" description="Low complexity" evidence="1">
    <location>
        <begin position="206"/>
        <end position="215"/>
    </location>
</feature>
<feature type="compositionally biased region" description="Pro residues" evidence="1">
    <location>
        <begin position="1"/>
        <end position="10"/>
    </location>
</feature>
<organism evidence="2 3">
    <name type="scientific">Pyrrhoderma noxium</name>
    <dbReference type="NCBI Taxonomy" id="2282107"/>
    <lineage>
        <taxon>Eukaryota</taxon>
        <taxon>Fungi</taxon>
        <taxon>Dikarya</taxon>
        <taxon>Basidiomycota</taxon>
        <taxon>Agaricomycotina</taxon>
        <taxon>Agaricomycetes</taxon>
        <taxon>Hymenochaetales</taxon>
        <taxon>Hymenochaetaceae</taxon>
        <taxon>Pyrrhoderma</taxon>
    </lineage>
</organism>
<feature type="region of interest" description="Disordered" evidence="1">
    <location>
        <begin position="1"/>
        <end position="29"/>
    </location>
</feature>
<name>A0A286UL84_9AGAM</name>